<dbReference type="InterPro" id="IPR004316">
    <property type="entry name" value="SWEET_rpt"/>
</dbReference>
<dbReference type="AlphaFoldDB" id="A0A9K3NVT0"/>
<keyword evidence="4 10" id="KW-0762">Sugar transport</keyword>
<gene>
    <name evidence="10" type="ORF">HanXRQr2_Chr03g0103911</name>
</gene>
<feature type="transmembrane region" description="Helical" evidence="9">
    <location>
        <begin position="171"/>
        <end position="191"/>
    </location>
</feature>
<keyword evidence="7 9" id="KW-1133">Transmembrane helix</keyword>
<dbReference type="GO" id="GO:0016020">
    <property type="term" value="C:membrane"/>
    <property type="evidence" value="ECO:0000318"/>
    <property type="project" value="GO_Central"/>
</dbReference>
<dbReference type="FunFam" id="1.20.1280.290:FF:000001">
    <property type="entry name" value="Bidirectional sugar transporter SWEET"/>
    <property type="match status" value="1"/>
</dbReference>
<evidence type="ECO:0000256" key="7">
    <source>
        <dbReference type="ARBA" id="ARBA00022989"/>
    </source>
</evidence>
<dbReference type="GO" id="GO:0051260">
    <property type="term" value="P:protein homooligomerization"/>
    <property type="evidence" value="ECO:0007669"/>
    <property type="project" value="UniProtKB-ARBA"/>
</dbReference>
<keyword evidence="6" id="KW-0677">Repeat</keyword>
<proteinExistence type="inferred from homology"/>
<evidence type="ECO:0000256" key="1">
    <source>
        <dbReference type="ARBA" id="ARBA00004127"/>
    </source>
</evidence>
<dbReference type="GO" id="GO:0008643">
    <property type="term" value="P:carbohydrate transport"/>
    <property type="evidence" value="ECO:0000318"/>
    <property type="project" value="GO_Central"/>
</dbReference>
<feature type="transmembrane region" description="Helical" evidence="9">
    <location>
        <begin position="230"/>
        <end position="252"/>
    </location>
</feature>
<organism evidence="10 11">
    <name type="scientific">Helianthus annuus</name>
    <name type="common">Common sunflower</name>
    <dbReference type="NCBI Taxonomy" id="4232"/>
    <lineage>
        <taxon>Eukaryota</taxon>
        <taxon>Viridiplantae</taxon>
        <taxon>Streptophyta</taxon>
        <taxon>Embryophyta</taxon>
        <taxon>Tracheophyta</taxon>
        <taxon>Spermatophyta</taxon>
        <taxon>Magnoliopsida</taxon>
        <taxon>eudicotyledons</taxon>
        <taxon>Gunneridae</taxon>
        <taxon>Pentapetalae</taxon>
        <taxon>asterids</taxon>
        <taxon>campanulids</taxon>
        <taxon>Asterales</taxon>
        <taxon>Asteraceae</taxon>
        <taxon>Asteroideae</taxon>
        <taxon>Heliantheae alliance</taxon>
        <taxon>Heliantheae</taxon>
        <taxon>Helianthus</taxon>
    </lineage>
</organism>
<feature type="transmembrane region" description="Helical" evidence="9">
    <location>
        <begin position="75"/>
        <end position="92"/>
    </location>
</feature>
<dbReference type="Gramene" id="mRNA:HanXRQr2_Chr03g0103911">
    <property type="protein sequence ID" value="mRNA:HanXRQr2_Chr03g0103911"/>
    <property type="gene ID" value="HanXRQr2_Chr03g0103911"/>
</dbReference>
<feature type="transmembrane region" description="Helical" evidence="9">
    <location>
        <begin position="258"/>
        <end position="279"/>
    </location>
</feature>
<reference evidence="10" key="1">
    <citation type="journal article" date="2017" name="Nature">
        <title>The sunflower genome provides insights into oil metabolism, flowering and Asterid evolution.</title>
        <authorList>
            <person name="Badouin H."/>
            <person name="Gouzy J."/>
            <person name="Grassa C.J."/>
            <person name="Murat F."/>
            <person name="Staton S.E."/>
            <person name="Cottret L."/>
            <person name="Lelandais-Briere C."/>
            <person name="Owens G.L."/>
            <person name="Carrere S."/>
            <person name="Mayjonade B."/>
            <person name="Legrand L."/>
            <person name="Gill N."/>
            <person name="Kane N.C."/>
            <person name="Bowers J.E."/>
            <person name="Hubner S."/>
            <person name="Bellec A."/>
            <person name="Berard A."/>
            <person name="Berges H."/>
            <person name="Blanchet N."/>
            <person name="Boniface M.C."/>
            <person name="Brunel D."/>
            <person name="Catrice O."/>
            <person name="Chaidir N."/>
            <person name="Claudel C."/>
            <person name="Donnadieu C."/>
            <person name="Faraut T."/>
            <person name="Fievet G."/>
            <person name="Helmstetter N."/>
            <person name="King M."/>
            <person name="Knapp S.J."/>
            <person name="Lai Z."/>
            <person name="Le Paslier M.C."/>
            <person name="Lippi Y."/>
            <person name="Lorenzon L."/>
            <person name="Mandel J.R."/>
            <person name="Marage G."/>
            <person name="Marchand G."/>
            <person name="Marquand E."/>
            <person name="Bret-Mestries E."/>
            <person name="Morien E."/>
            <person name="Nambeesan S."/>
            <person name="Nguyen T."/>
            <person name="Pegot-Espagnet P."/>
            <person name="Pouilly N."/>
            <person name="Raftis F."/>
            <person name="Sallet E."/>
            <person name="Schiex T."/>
            <person name="Thomas J."/>
            <person name="Vandecasteele C."/>
            <person name="Vares D."/>
            <person name="Vear F."/>
            <person name="Vautrin S."/>
            <person name="Crespi M."/>
            <person name="Mangin B."/>
            <person name="Burke J.M."/>
            <person name="Salse J."/>
            <person name="Munos S."/>
            <person name="Vincourt P."/>
            <person name="Rieseberg L.H."/>
            <person name="Langlade N.B."/>
        </authorList>
    </citation>
    <scope>NUCLEOTIDE SEQUENCE</scope>
    <source>
        <tissue evidence="10">Leaves</tissue>
    </source>
</reference>
<keyword evidence="5 9" id="KW-0812">Transmembrane</keyword>
<feature type="transmembrane region" description="Helical" evidence="9">
    <location>
        <begin position="136"/>
        <end position="159"/>
    </location>
</feature>
<sequence>MNARRALHYFIEHITVVFFFFFFVLQTASECKLGPSLFYRTVVFCSNFKQHQFFFNFFLLILSSSSVQSLRMNNLYFYVGIIGNIISVMMFLSPVKTFLRIVKKGSTEEFESLPYICTLLNSSLWTYYGITKPDSYLVATVNGFGVVVEIVYISMFLIYAPPRTRAKTAKIAGIVDVVVFAVAVFVTQFAMEGEMRINVIGFMGAALNVVMYASPLSAMRLVWTTKSVEYMPFLLSFFLFLNGGVWCLYAFLVQDWFLGVPNGSGFVLGFAQLALYSIYRKSNVTSDGLDYGSQHRHLLSPSTSDHTHPIKEEFMQLRHKGETIDKITGIFLDKLKFCG</sequence>
<keyword evidence="3" id="KW-0813">Transport</keyword>
<evidence type="ECO:0000256" key="5">
    <source>
        <dbReference type="ARBA" id="ARBA00022692"/>
    </source>
</evidence>
<dbReference type="Proteomes" id="UP000215914">
    <property type="component" value="Unassembled WGS sequence"/>
</dbReference>
<feature type="transmembrane region" description="Helical" evidence="9">
    <location>
        <begin position="6"/>
        <end position="25"/>
    </location>
</feature>
<dbReference type="PANTHER" id="PTHR10791:SF120">
    <property type="entry name" value="BIDIRECTIONAL SUGAR TRANSPORTER SWEET17"/>
    <property type="match status" value="1"/>
</dbReference>
<dbReference type="Gene3D" id="1.20.1280.290">
    <property type="match status" value="2"/>
</dbReference>
<dbReference type="EMBL" id="MNCJ02000318">
    <property type="protein sequence ID" value="KAF5813875.1"/>
    <property type="molecule type" value="Genomic_DNA"/>
</dbReference>
<feature type="transmembrane region" description="Helical" evidence="9">
    <location>
        <begin position="197"/>
        <end position="218"/>
    </location>
</feature>
<comment type="caution">
    <text evidence="10">The sequence shown here is derived from an EMBL/GenBank/DDBJ whole genome shotgun (WGS) entry which is preliminary data.</text>
</comment>
<dbReference type="GO" id="GO:0012505">
    <property type="term" value="C:endomembrane system"/>
    <property type="evidence" value="ECO:0007669"/>
    <property type="project" value="UniProtKB-SubCell"/>
</dbReference>
<name>A0A9K3NVT0_HELAN</name>
<evidence type="ECO:0000313" key="11">
    <source>
        <dbReference type="Proteomes" id="UP000215914"/>
    </source>
</evidence>
<evidence type="ECO:0000313" key="10">
    <source>
        <dbReference type="EMBL" id="KAF5813875.1"/>
    </source>
</evidence>
<dbReference type="Pfam" id="PF03083">
    <property type="entry name" value="MtN3_slv"/>
    <property type="match status" value="2"/>
</dbReference>
<evidence type="ECO:0000256" key="2">
    <source>
        <dbReference type="ARBA" id="ARBA00007809"/>
    </source>
</evidence>
<keyword evidence="11" id="KW-1185">Reference proteome</keyword>
<evidence type="ECO:0000256" key="9">
    <source>
        <dbReference type="SAM" id="Phobius"/>
    </source>
</evidence>
<dbReference type="FunFam" id="1.20.1280.290:FF:000002">
    <property type="entry name" value="Bidirectional sugar transporter SWEET"/>
    <property type="match status" value="1"/>
</dbReference>
<evidence type="ECO:0000256" key="8">
    <source>
        <dbReference type="ARBA" id="ARBA00023136"/>
    </source>
</evidence>
<accession>A0A9K3NVT0</accession>
<dbReference type="InterPro" id="IPR047664">
    <property type="entry name" value="SWEET"/>
</dbReference>
<evidence type="ECO:0000256" key="3">
    <source>
        <dbReference type="ARBA" id="ARBA00022448"/>
    </source>
</evidence>
<evidence type="ECO:0000256" key="4">
    <source>
        <dbReference type="ARBA" id="ARBA00022597"/>
    </source>
</evidence>
<comment type="subcellular location">
    <subcellularLocation>
        <location evidence="1">Endomembrane system</location>
        <topology evidence="1">Multi-pass membrane protein</topology>
    </subcellularLocation>
</comment>
<protein>
    <submittedName>
        <fullName evidence="10">SWEET sugar transporter</fullName>
    </submittedName>
</protein>
<keyword evidence="8 9" id="KW-0472">Membrane</keyword>
<comment type="similarity">
    <text evidence="2">Belongs to the SWEET sugar transporter family.</text>
</comment>
<dbReference type="GO" id="GO:0051119">
    <property type="term" value="F:sugar transmembrane transporter activity"/>
    <property type="evidence" value="ECO:0000318"/>
    <property type="project" value="GO_Central"/>
</dbReference>
<evidence type="ECO:0000256" key="6">
    <source>
        <dbReference type="ARBA" id="ARBA00022737"/>
    </source>
</evidence>
<dbReference type="PANTHER" id="PTHR10791">
    <property type="entry name" value="RAG1-ACTIVATING PROTEIN 1"/>
    <property type="match status" value="1"/>
</dbReference>
<reference evidence="10" key="2">
    <citation type="submission" date="2020-06" db="EMBL/GenBank/DDBJ databases">
        <title>Helianthus annuus Genome sequencing and assembly Release 2.</title>
        <authorList>
            <person name="Gouzy J."/>
            <person name="Langlade N."/>
            <person name="Munos S."/>
        </authorList>
    </citation>
    <scope>NUCLEOTIDE SEQUENCE</scope>
    <source>
        <tissue evidence="10">Leaves</tissue>
    </source>
</reference>